<dbReference type="InterPro" id="IPR043502">
    <property type="entry name" value="DNA/RNA_pol_sf"/>
</dbReference>
<dbReference type="CDD" id="cd09274">
    <property type="entry name" value="RNase_HI_RT_Ty3"/>
    <property type="match status" value="1"/>
</dbReference>
<protein>
    <recommendedName>
        <fullName evidence="7">Reverse transcriptase domain-containing protein</fullName>
    </recommendedName>
</protein>
<dbReference type="Pfam" id="PF17919">
    <property type="entry name" value="RT_RNaseH_2"/>
    <property type="match status" value="1"/>
</dbReference>
<dbReference type="Proteomes" id="UP000069940">
    <property type="component" value="Unassembled WGS sequence"/>
</dbReference>
<dbReference type="EnsemblMetazoa" id="AALFPA23_020655.R30495">
    <property type="protein sequence ID" value="AALFPA23_020655.P30495"/>
    <property type="gene ID" value="AALFPA23_020655"/>
</dbReference>
<reference evidence="5" key="2">
    <citation type="submission" date="2025-05" db="UniProtKB">
        <authorList>
            <consortium name="EnsemblMetazoa"/>
        </authorList>
    </citation>
    <scope>IDENTIFICATION</scope>
    <source>
        <strain evidence="5">Foshan</strain>
    </source>
</reference>
<feature type="compositionally biased region" description="Basic and acidic residues" evidence="2">
    <location>
        <begin position="292"/>
        <end position="303"/>
    </location>
</feature>
<feature type="domain" description="Reverse transcriptase" evidence="3">
    <location>
        <begin position="507"/>
        <end position="668"/>
    </location>
</feature>
<dbReference type="PANTHER" id="PTHR37984">
    <property type="entry name" value="PROTEIN CBG26694"/>
    <property type="match status" value="1"/>
</dbReference>
<proteinExistence type="predicted"/>
<dbReference type="GeneID" id="134284441"/>
<keyword evidence="6" id="KW-1185">Reference proteome</keyword>
<feature type="domain" description="Reverse transcriptase/retrotransposon-derived protein RNase H-like" evidence="4">
    <location>
        <begin position="732"/>
        <end position="826"/>
    </location>
</feature>
<dbReference type="CDD" id="cd05481">
    <property type="entry name" value="retropepsin_like_LTR_1"/>
    <property type="match status" value="1"/>
</dbReference>
<reference evidence="6" key="1">
    <citation type="journal article" date="2015" name="Proc. Natl. Acad. Sci. U.S.A.">
        <title>Genome sequence of the Asian Tiger mosquito, Aedes albopictus, reveals insights into its biology, genetics, and evolution.</title>
        <authorList>
            <person name="Chen X.G."/>
            <person name="Jiang X."/>
            <person name="Gu J."/>
            <person name="Xu M."/>
            <person name="Wu Y."/>
            <person name="Deng Y."/>
            <person name="Zhang C."/>
            <person name="Bonizzoni M."/>
            <person name="Dermauw W."/>
            <person name="Vontas J."/>
            <person name="Armbruster P."/>
            <person name="Huang X."/>
            <person name="Yang Y."/>
            <person name="Zhang H."/>
            <person name="He W."/>
            <person name="Peng H."/>
            <person name="Liu Y."/>
            <person name="Wu K."/>
            <person name="Chen J."/>
            <person name="Lirakis M."/>
            <person name="Topalis P."/>
            <person name="Van Leeuwen T."/>
            <person name="Hall A.B."/>
            <person name="Jiang X."/>
            <person name="Thorpe C."/>
            <person name="Mueller R.L."/>
            <person name="Sun C."/>
            <person name="Waterhouse R.M."/>
            <person name="Yan G."/>
            <person name="Tu Z.J."/>
            <person name="Fang X."/>
            <person name="James A.A."/>
        </authorList>
    </citation>
    <scope>NUCLEOTIDE SEQUENCE [LARGE SCALE GENOMIC DNA]</scope>
    <source>
        <strain evidence="6">Foshan</strain>
    </source>
</reference>
<evidence type="ECO:0000256" key="1">
    <source>
        <dbReference type="SAM" id="Coils"/>
    </source>
</evidence>
<feature type="region of interest" description="Disordered" evidence="2">
    <location>
        <begin position="276"/>
        <end position="303"/>
    </location>
</feature>
<keyword evidence="1" id="KW-0175">Coiled coil</keyword>
<accession>A0ABM1ZQB6</accession>
<dbReference type="Gene3D" id="3.30.70.270">
    <property type="match status" value="2"/>
</dbReference>
<dbReference type="PANTHER" id="PTHR37984:SF8">
    <property type="entry name" value="CCHC-TYPE DOMAIN-CONTAINING PROTEIN"/>
    <property type="match status" value="1"/>
</dbReference>
<organism evidence="5 6">
    <name type="scientific">Aedes albopictus</name>
    <name type="common">Asian tiger mosquito</name>
    <name type="synonym">Stegomyia albopicta</name>
    <dbReference type="NCBI Taxonomy" id="7160"/>
    <lineage>
        <taxon>Eukaryota</taxon>
        <taxon>Metazoa</taxon>
        <taxon>Ecdysozoa</taxon>
        <taxon>Arthropoda</taxon>
        <taxon>Hexapoda</taxon>
        <taxon>Insecta</taxon>
        <taxon>Pterygota</taxon>
        <taxon>Neoptera</taxon>
        <taxon>Endopterygota</taxon>
        <taxon>Diptera</taxon>
        <taxon>Nematocera</taxon>
        <taxon>Culicoidea</taxon>
        <taxon>Culicidae</taxon>
        <taxon>Culicinae</taxon>
        <taxon>Aedini</taxon>
        <taxon>Aedes</taxon>
        <taxon>Stegomyia</taxon>
    </lineage>
</organism>
<dbReference type="InterPro" id="IPR000477">
    <property type="entry name" value="RT_dom"/>
</dbReference>
<sequence>MLNEASGGVPPAGNRAANAGGGAPSAPFAINSSIPFPAPLKLDGNMKENFCDEFEIYMIASGLEVREERVKIATFKAALGMEARKIFNLWPLTPQERDTVQACLASLAKYMVPQKDVKLARYEFFQCRQQPASDEKPAESVMHFINRARELVKNCNFGNLEDEMLRDSIITGILDTNLKKRFIEQQNLTSAMVIAQCQTEEATRSEMEHHNWLQPAAASAHSIDRLDSGKKTKKCNFCGKGFHSKLTECPARGAVCNYCKQRNHFAVVCRKRQEDQQQQHRKKTSRNQGSVRKVELEDRDMDEGVRSDESCESVQYLYPVKHDGESVLQTGIKFYDENNRPVVVKCILYSGASCNLKLDSEQAVLRAFGGGSLKSLERTVIPCEHRNQRYKVVFHVVDFEQPPLLSKETCLALQLIKLCYSIKSEQTGSAEHIIERYPEVFHGLGKFSGTLSLEVDDNIKPSVQHPRRIAVTLRKDLERTLNEMEQQGVIVKEEDNTDWVSNLVLVKRNNKIRVCLDPIILNKALKRPHYPMPTANELLHELTNAKVFSTLDAKCGYWQVCLDEQSSKLTTFWTPFGRYRWLRMPFGTSPAPEIFQKKLHEVLHGLRGVRALADDMLIFGCGDTVEEAVLDHNRCLEAFLQRVKQQNIKLNIDKVKLCRENVKFFGHVLTSAGVKADPDKISSILAMERPKDVTALQRFLGTITYLSNYLPSLSTVAEPLRRLTKKDEPWSWNCEQESAFLQLKAMVTSAPVLRYFDSNKDVVIQCDSSSVGLGAVLMQDGHPIVYASKTLSSTERKYAQIENETLAILFACRKFELYILGRPVTVETDHQPLLRIFKKPLVEAPLRIQRMLLALQRYQITLRFTPDDRLTQITAESRNDPEIQSYTTSLTDGRAKMMYRRR</sequence>
<dbReference type="InterPro" id="IPR041577">
    <property type="entry name" value="RT_RNaseH_2"/>
</dbReference>
<evidence type="ECO:0008006" key="7">
    <source>
        <dbReference type="Google" id="ProtNLM"/>
    </source>
</evidence>
<feature type="compositionally biased region" description="Low complexity" evidence="2">
    <location>
        <begin position="7"/>
        <end position="18"/>
    </location>
</feature>
<dbReference type="InterPro" id="IPR050951">
    <property type="entry name" value="Retrovirus_Pol_polyprotein"/>
</dbReference>
<dbReference type="Gene3D" id="3.10.10.10">
    <property type="entry name" value="HIV Type 1 Reverse Transcriptase, subunit A, domain 1"/>
    <property type="match status" value="1"/>
</dbReference>
<evidence type="ECO:0000313" key="6">
    <source>
        <dbReference type="Proteomes" id="UP000069940"/>
    </source>
</evidence>
<evidence type="ECO:0000256" key="2">
    <source>
        <dbReference type="SAM" id="MobiDB-lite"/>
    </source>
</evidence>
<dbReference type="CDD" id="cd01647">
    <property type="entry name" value="RT_LTR"/>
    <property type="match status" value="1"/>
</dbReference>
<dbReference type="InterPro" id="IPR043128">
    <property type="entry name" value="Rev_trsase/Diguanyl_cyclase"/>
</dbReference>
<evidence type="ECO:0000259" key="4">
    <source>
        <dbReference type="Pfam" id="PF17919"/>
    </source>
</evidence>
<feature type="region of interest" description="Disordered" evidence="2">
    <location>
        <begin position="1"/>
        <end position="20"/>
    </location>
</feature>
<feature type="coiled-coil region" evidence="1">
    <location>
        <begin position="467"/>
        <end position="494"/>
    </location>
</feature>
<dbReference type="RefSeq" id="XP_062699497.1">
    <property type="nucleotide sequence ID" value="XM_062843513.1"/>
</dbReference>
<evidence type="ECO:0000259" key="3">
    <source>
        <dbReference type="Pfam" id="PF00078"/>
    </source>
</evidence>
<name>A0ABM1ZQB6_AEDAL</name>
<dbReference type="SUPFAM" id="SSF56672">
    <property type="entry name" value="DNA/RNA polymerases"/>
    <property type="match status" value="1"/>
</dbReference>
<evidence type="ECO:0000313" key="5">
    <source>
        <dbReference type="EnsemblMetazoa" id="AALFPA23_020655.P30495"/>
    </source>
</evidence>
<dbReference type="Pfam" id="PF00078">
    <property type="entry name" value="RVT_1"/>
    <property type="match status" value="1"/>
</dbReference>